<dbReference type="EMBL" id="JMKI01000047">
    <property type="protein sequence ID" value="KEJ91458.1"/>
    <property type="molecule type" value="Genomic_DNA"/>
</dbReference>
<dbReference type="InterPro" id="IPR000836">
    <property type="entry name" value="PRTase_dom"/>
</dbReference>
<evidence type="ECO:0000313" key="3">
    <source>
        <dbReference type="EMBL" id="KEJ91458.1"/>
    </source>
</evidence>
<proteinExistence type="inferred from homology"/>
<name>A0A073IMA5_9BACT</name>
<dbReference type="InterPro" id="IPR051910">
    <property type="entry name" value="ComF/GntX_DNA_util-trans"/>
</dbReference>
<dbReference type="PANTHER" id="PTHR47505">
    <property type="entry name" value="DNA UTILIZATION PROTEIN YHGH"/>
    <property type="match status" value="1"/>
</dbReference>
<dbReference type="AlphaFoldDB" id="A0A073IMA5"/>
<dbReference type="Gene3D" id="3.40.50.2020">
    <property type="match status" value="1"/>
</dbReference>
<dbReference type="RefSeq" id="WP_051682853.1">
    <property type="nucleotide sequence ID" value="NZ_JAWRIX010000043.1"/>
</dbReference>
<protein>
    <recommendedName>
        <fullName evidence="2">Phosphoribosyltransferase domain-containing protein</fullName>
    </recommendedName>
</protein>
<sequence length="236" mass="25483">MNGVLSYFSHIIFPTRCPACGRLAVPFCAECLSEAAAAPLPPFCSECGGPYGAECCYGSLPCYAAALHEGAARRFILALKYKNIRSLGEAIGKEMALRFPEVGADFLVPLPLHRGSARAYNQTELISRGISRLRGIAVAKNFLKWRVACGAQTLRNGEERSALSFASFEASKELSGRRVILVDDVYTTGGTVRAASFALRLAGADVRAIFLWTRRVPCGENPAAWPGADDEDDFLV</sequence>
<evidence type="ECO:0000313" key="4">
    <source>
        <dbReference type="Proteomes" id="UP000027665"/>
    </source>
</evidence>
<dbReference type="PANTHER" id="PTHR47505:SF1">
    <property type="entry name" value="DNA UTILIZATION PROTEIN YHGH"/>
    <property type="match status" value="1"/>
</dbReference>
<evidence type="ECO:0000259" key="2">
    <source>
        <dbReference type="Pfam" id="PF00156"/>
    </source>
</evidence>
<dbReference type="GeneID" id="90984822"/>
<organism evidence="3 4">
    <name type="scientific">Synergistes jonesii</name>
    <dbReference type="NCBI Taxonomy" id="2754"/>
    <lineage>
        <taxon>Bacteria</taxon>
        <taxon>Thermotogati</taxon>
        <taxon>Synergistota</taxon>
        <taxon>Synergistia</taxon>
        <taxon>Synergistales</taxon>
        <taxon>Synergistaceae</taxon>
        <taxon>Synergistes</taxon>
    </lineage>
</organism>
<comment type="similarity">
    <text evidence="1">Belongs to the ComF/GntX family.</text>
</comment>
<dbReference type="eggNOG" id="COG1040">
    <property type="taxonomic scope" value="Bacteria"/>
</dbReference>
<feature type="domain" description="Phosphoribosyltransferase" evidence="2">
    <location>
        <begin position="160"/>
        <end position="215"/>
    </location>
</feature>
<evidence type="ECO:0000256" key="1">
    <source>
        <dbReference type="ARBA" id="ARBA00008007"/>
    </source>
</evidence>
<accession>A0A073IMA5</accession>
<keyword evidence="4" id="KW-1185">Reference proteome</keyword>
<dbReference type="Pfam" id="PF00156">
    <property type="entry name" value="Pribosyltran"/>
    <property type="match status" value="1"/>
</dbReference>
<dbReference type="STRING" id="2754.EH55_09625"/>
<gene>
    <name evidence="3" type="ORF">EH55_09625</name>
</gene>
<dbReference type="SUPFAM" id="SSF53271">
    <property type="entry name" value="PRTase-like"/>
    <property type="match status" value="1"/>
</dbReference>
<reference evidence="3 4" key="1">
    <citation type="submission" date="2014-04" db="EMBL/GenBank/DDBJ databases">
        <title>Draft Genome Sequence of Synergistes jonesii.</title>
        <authorList>
            <person name="Coil D.A."/>
            <person name="Eisen J.A."/>
            <person name="Holland-Moritz H.E."/>
        </authorList>
    </citation>
    <scope>NUCLEOTIDE SEQUENCE [LARGE SCALE GENOMIC DNA]</scope>
    <source>
        <strain evidence="3 4">78-1</strain>
    </source>
</reference>
<dbReference type="Proteomes" id="UP000027665">
    <property type="component" value="Unassembled WGS sequence"/>
</dbReference>
<dbReference type="OrthoDB" id="5448at2"/>
<dbReference type="CDD" id="cd06223">
    <property type="entry name" value="PRTases_typeI"/>
    <property type="match status" value="1"/>
</dbReference>
<dbReference type="InterPro" id="IPR029057">
    <property type="entry name" value="PRTase-like"/>
</dbReference>
<comment type="caution">
    <text evidence="3">The sequence shown here is derived from an EMBL/GenBank/DDBJ whole genome shotgun (WGS) entry which is preliminary data.</text>
</comment>